<dbReference type="InterPro" id="IPR036278">
    <property type="entry name" value="Sialidase_sf"/>
</dbReference>
<keyword evidence="2" id="KW-1185">Reference proteome</keyword>
<reference evidence="1" key="1">
    <citation type="submission" date="2022-07" db="EMBL/GenBank/DDBJ databases">
        <title>Parvularcula maris sp. nov., an algicidal bacterium isolated from seawater.</title>
        <authorList>
            <person name="Li F."/>
        </authorList>
    </citation>
    <scope>NUCLEOTIDE SEQUENCE</scope>
    <source>
        <strain evidence="1">BGMRC 0090</strain>
    </source>
</reference>
<sequence length="368" mass="39448">MMNKLVPSIGVLVLTACASTPVDPPSTPRGYDLTGSAWQTLDTEAYPGKRDDIAVVDRDRAWYGTGQGELYATTDGGASWSLVRHQPGTFIRALAFLDDRTGFVGNIGTDYYPGVSDDTPLYRTDDGGSTWTPVAVDGAPITGVCAIDILRTDRVFQGKLENRMIIHAAGRVGGPTGMLRSVDGGESFTSIDLSAQAGMVLDVVFLTEFEGLVFASTGRDPASTEGLILRTEDGGESWSEVYRSGRPGELIWKASFPTEETGYATVMSYDPSNPQQLVLKTEDGGRTWTELPLVENANARQFGIGFVDERSGFVGTMAGGFQTTDGGSSWQPVPIAPAANNFSVVEHPDGATIWAIGTEVQKLEVERR</sequence>
<proteinExistence type="predicted"/>
<dbReference type="PANTHER" id="PTHR47199">
    <property type="entry name" value="PHOTOSYSTEM II STABILITY/ASSEMBLY FACTOR HCF136, CHLOROPLASTIC"/>
    <property type="match status" value="1"/>
</dbReference>
<dbReference type="SUPFAM" id="SSF50939">
    <property type="entry name" value="Sialidases"/>
    <property type="match status" value="1"/>
</dbReference>
<evidence type="ECO:0000313" key="2">
    <source>
        <dbReference type="Proteomes" id="UP001142610"/>
    </source>
</evidence>
<dbReference type="InterPro" id="IPR015943">
    <property type="entry name" value="WD40/YVTN_repeat-like_dom_sf"/>
</dbReference>
<comment type="caution">
    <text evidence="1">The sequence shown here is derived from an EMBL/GenBank/DDBJ whole genome shotgun (WGS) entry which is preliminary data.</text>
</comment>
<dbReference type="PANTHER" id="PTHR47199:SF2">
    <property type="entry name" value="PHOTOSYSTEM II STABILITY_ASSEMBLY FACTOR HCF136, CHLOROPLASTIC"/>
    <property type="match status" value="1"/>
</dbReference>
<evidence type="ECO:0008006" key="3">
    <source>
        <dbReference type="Google" id="ProtNLM"/>
    </source>
</evidence>
<evidence type="ECO:0000313" key="1">
    <source>
        <dbReference type="EMBL" id="MCQ8184636.1"/>
    </source>
</evidence>
<gene>
    <name evidence="1" type="ORF">NOG11_04475</name>
</gene>
<dbReference type="Proteomes" id="UP001142610">
    <property type="component" value="Unassembled WGS sequence"/>
</dbReference>
<dbReference type="Gene3D" id="2.130.10.10">
    <property type="entry name" value="YVTN repeat-like/Quinoprotein amine dehydrogenase"/>
    <property type="match status" value="2"/>
</dbReference>
<dbReference type="RefSeq" id="WP_256618485.1">
    <property type="nucleotide sequence ID" value="NZ_JANIBC010000002.1"/>
</dbReference>
<dbReference type="AlphaFoldDB" id="A0A9X2RI68"/>
<protein>
    <recommendedName>
        <fullName evidence="3">Photosynthesis system II assembly factor Ycf48/Hcf136-like domain-containing protein</fullName>
    </recommendedName>
</protein>
<dbReference type="EMBL" id="JANIBC010000002">
    <property type="protein sequence ID" value="MCQ8184636.1"/>
    <property type="molecule type" value="Genomic_DNA"/>
</dbReference>
<name>A0A9X2RI68_9PROT</name>
<organism evidence="1 2">
    <name type="scientific">Parvularcula maris</name>
    <dbReference type="NCBI Taxonomy" id="2965077"/>
    <lineage>
        <taxon>Bacteria</taxon>
        <taxon>Pseudomonadati</taxon>
        <taxon>Pseudomonadota</taxon>
        <taxon>Alphaproteobacteria</taxon>
        <taxon>Parvularculales</taxon>
        <taxon>Parvularculaceae</taxon>
        <taxon>Parvularcula</taxon>
    </lineage>
</organism>
<dbReference type="PROSITE" id="PS51257">
    <property type="entry name" value="PROKAR_LIPOPROTEIN"/>
    <property type="match status" value="1"/>
</dbReference>
<accession>A0A9X2RI68</accession>
<dbReference type="SUPFAM" id="SSF110296">
    <property type="entry name" value="Oligoxyloglucan reducing end-specific cellobiohydrolase"/>
    <property type="match status" value="1"/>
</dbReference>